<evidence type="ECO:0000256" key="2">
    <source>
        <dbReference type="ARBA" id="ARBA00022692"/>
    </source>
</evidence>
<reference evidence="7" key="1">
    <citation type="submission" date="2020-08" db="EMBL/GenBank/DDBJ databases">
        <title>Whole genome shotgun sequence of Actinocatenispora sera NBRC 101916.</title>
        <authorList>
            <person name="Komaki H."/>
            <person name="Tamura T."/>
        </authorList>
    </citation>
    <scope>NUCLEOTIDE SEQUENCE</scope>
    <source>
        <strain evidence="7">NBRC 101916</strain>
    </source>
</reference>
<keyword evidence="4 5" id="KW-0472">Membrane</keyword>
<feature type="domain" description="RDD" evidence="6">
    <location>
        <begin position="29"/>
        <end position="165"/>
    </location>
</feature>
<evidence type="ECO:0000256" key="4">
    <source>
        <dbReference type="ARBA" id="ARBA00023136"/>
    </source>
</evidence>
<evidence type="ECO:0000256" key="3">
    <source>
        <dbReference type="ARBA" id="ARBA00022989"/>
    </source>
</evidence>
<feature type="transmembrane region" description="Helical" evidence="5">
    <location>
        <begin position="154"/>
        <end position="176"/>
    </location>
</feature>
<feature type="transmembrane region" description="Helical" evidence="5">
    <location>
        <begin position="32"/>
        <end position="58"/>
    </location>
</feature>
<evidence type="ECO:0000313" key="7">
    <source>
        <dbReference type="EMBL" id="BCJ31867.1"/>
    </source>
</evidence>
<evidence type="ECO:0000256" key="1">
    <source>
        <dbReference type="ARBA" id="ARBA00004141"/>
    </source>
</evidence>
<dbReference type="EMBL" id="AP023354">
    <property type="protein sequence ID" value="BCJ31867.1"/>
    <property type="molecule type" value="Genomic_DNA"/>
</dbReference>
<evidence type="ECO:0000256" key="5">
    <source>
        <dbReference type="SAM" id="Phobius"/>
    </source>
</evidence>
<name>A0A810L9E4_9ACTN</name>
<sequence>MRAVRQAAAVSSRLRIEGVIGVVPQRHARARIIAWLIDWCCVIAWAGVLAAVCVPLYLTGALHSLPVLAANALSAVVLVVPVTVGLAALESSRHAATIGKRVMRLSVVNNQGARIRFSRALARNGLKVAAPWLVGHAAVYAITGTSATAATPGWVWGLTGAAYVLPVVWILSLFVASGRTPYDHLTRTAVRRTPRPDTAVPADQATVALPS</sequence>
<dbReference type="AlphaFoldDB" id="A0A810L9E4"/>
<organism evidence="7 8">
    <name type="scientific">Actinocatenispora sera</name>
    <dbReference type="NCBI Taxonomy" id="390989"/>
    <lineage>
        <taxon>Bacteria</taxon>
        <taxon>Bacillati</taxon>
        <taxon>Actinomycetota</taxon>
        <taxon>Actinomycetes</taxon>
        <taxon>Micromonosporales</taxon>
        <taxon>Micromonosporaceae</taxon>
        <taxon>Actinocatenispora</taxon>
    </lineage>
</organism>
<feature type="transmembrane region" description="Helical" evidence="5">
    <location>
        <begin position="64"/>
        <end position="89"/>
    </location>
</feature>
<dbReference type="InterPro" id="IPR010432">
    <property type="entry name" value="RDD"/>
</dbReference>
<comment type="subcellular location">
    <subcellularLocation>
        <location evidence="1">Membrane</location>
        <topology evidence="1">Multi-pass membrane protein</topology>
    </subcellularLocation>
</comment>
<feature type="transmembrane region" description="Helical" evidence="5">
    <location>
        <begin position="124"/>
        <end position="142"/>
    </location>
</feature>
<proteinExistence type="predicted"/>
<keyword evidence="2 5" id="KW-0812">Transmembrane</keyword>
<dbReference type="Proteomes" id="UP000680750">
    <property type="component" value="Chromosome"/>
</dbReference>
<evidence type="ECO:0000259" key="6">
    <source>
        <dbReference type="Pfam" id="PF06271"/>
    </source>
</evidence>
<dbReference type="Pfam" id="PF06271">
    <property type="entry name" value="RDD"/>
    <property type="match status" value="1"/>
</dbReference>
<gene>
    <name evidence="7" type="ORF">Asera_59750</name>
</gene>
<evidence type="ECO:0000313" key="8">
    <source>
        <dbReference type="Proteomes" id="UP000680750"/>
    </source>
</evidence>
<keyword evidence="3 5" id="KW-1133">Transmembrane helix</keyword>
<keyword evidence="8" id="KW-1185">Reference proteome</keyword>
<protein>
    <recommendedName>
        <fullName evidence="6">RDD domain-containing protein</fullName>
    </recommendedName>
</protein>
<dbReference type="GO" id="GO:0016020">
    <property type="term" value="C:membrane"/>
    <property type="evidence" value="ECO:0007669"/>
    <property type="project" value="UniProtKB-SubCell"/>
</dbReference>
<accession>A0A810L9E4</accession>
<dbReference type="KEGG" id="aser:Asera_59750"/>